<dbReference type="eggNOG" id="COG1487">
    <property type="taxonomic scope" value="Bacteria"/>
</dbReference>
<dbReference type="RefSeq" id="WP_131367850.1">
    <property type="nucleotide sequence ID" value="NZ_BBJU01000039.1"/>
</dbReference>
<evidence type="ECO:0000313" key="2">
    <source>
        <dbReference type="EMBL" id="GAK73431.1"/>
    </source>
</evidence>
<feature type="domain" description="PIN" evidence="1">
    <location>
        <begin position="7"/>
        <end position="142"/>
    </location>
</feature>
<comment type="caution">
    <text evidence="2">The sequence shown here is derived from an EMBL/GenBank/DDBJ whole genome shotgun (WGS) entry which is preliminary data.</text>
</comment>
<protein>
    <recommendedName>
        <fullName evidence="1">PIN domain-containing protein</fullName>
    </recommendedName>
</protein>
<name>A0A081D3D5_9HYPH</name>
<sequence length="193" mass="21992">MQSKYLLLDTSVLSEARRREPIEKVTEFLRSLPDEAIAIPLIAVFELERGAQSLMMKDSARGRLYLDWLSELVKKDIYFPPMTVDVYRLIARMAAVPAFYSYWRNSGPSKRLRFGCDPAIAAVSIVHGIPIVSLDTNDFLRIHHFFPLPGLYDPVRDIWRVPGGNQAELRSGSRHTENVLFKDELQTAAIACR</sequence>
<dbReference type="Proteomes" id="UP000028701">
    <property type="component" value="Unassembled WGS sequence"/>
</dbReference>
<proteinExistence type="predicted"/>
<reference evidence="2 3" key="1">
    <citation type="submission" date="2014-08" db="EMBL/GenBank/DDBJ databases">
        <title>Whole genome shotgun sequence of Rhizobium rubi NBRC 13261.</title>
        <authorList>
            <person name="Katano-Makiyama Y."/>
            <person name="Hosoyama A."/>
            <person name="Hashimoto M."/>
            <person name="Hosoyama Y."/>
            <person name="Noguchi M."/>
            <person name="Tsuchikane K."/>
            <person name="Uohara A."/>
            <person name="Ohji S."/>
            <person name="Ichikawa N."/>
            <person name="Kimura A."/>
            <person name="Yamazoe A."/>
            <person name="Fujita N."/>
        </authorList>
    </citation>
    <scope>NUCLEOTIDE SEQUENCE [LARGE SCALE GENOMIC DNA]</scope>
    <source>
        <strain evidence="2 3">NBRC 13261</strain>
    </source>
</reference>
<dbReference type="Pfam" id="PF01850">
    <property type="entry name" value="PIN"/>
    <property type="match status" value="1"/>
</dbReference>
<gene>
    <name evidence="2" type="ORF">RRU01S_39_00100</name>
</gene>
<dbReference type="EMBL" id="BBJU01000039">
    <property type="protein sequence ID" value="GAK73431.1"/>
    <property type="molecule type" value="Genomic_DNA"/>
</dbReference>
<dbReference type="InterPro" id="IPR029060">
    <property type="entry name" value="PIN-like_dom_sf"/>
</dbReference>
<organism evidence="2 3">
    <name type="scientific">Agrobacterium rubi TR3 = NBRC 13261</name>
    <dbReference type="NCBI Taxonomy" id="1368415"/>
    <lineage>
        <taxon>Bacteria</taxon>
        <taxon>Pseudomonadati</taxon>
        <taxon>Pseudomonadota</taxon>
        <taxon>Alphaproteobacteria</taxon>
        <taxon>Hyphomicrobiales</taxon>
        <taxon>Rhizobiaceae</taxon>
        <taxon>Rhizobium/Agrobacterium group</taxon>
        <taxon>Agrobacterium</taxon>
    </lineage>
</organism>
<dbReference type="SUPFAM" id="SSF88723">
    <property type="entry name" value="PIN domain-like"/>
    <property type="match status" value="1"/>
</dbReference>
<evidence type="ECO:0000313" key="3">
    <source>
        <dbReference type="Proteomes" id="UP000028701"/>
    </source>
</evidence>
<evidence type="ECO:0000259" key="1">
    <source>
        <dbReference type="Pfam" id="PF01850"/>
    </source>
</evidence>
<accession>A0A081D3D5</accession>
<dbReference type="Gene3D" id="3.40.50.1010">
    <property type="entry name" value="5'-nuclease"/>
    <property type="match status" value="1"/>
</dbReference>
<dbReference type="InterPro" id="IPR002716">
    <property type="entry name" value="PIN_dom"/>
</dbReference>
<dbReference type="OrthoDB" id="7161000at2"/>
<dbReference type="AlphaFoldDB" id="A0A081D3D5"/>